<dbReference type="SUPFAM" id="SSF57716">
    <property type="entry name" value="Glucocorticoid receptor-like (DNA-binding domain)"/>
    <property type="match status" value="1"/>
</dbReference>
<comment type="caution">
    <text evidence="7">The sequence shown here is derived from an EMBL/GenBank/DDBJ whole genome shotgun (WGS) entry which is preliminary data.</text>
</comment>
<dbReference type="RefSeq" id="WP_173133777.1">
    <property type="nucleotide sequence ID" value="NZ_JABRWJ010000014.1"/>
</dbReference>
<dbReference type="PROSITE" id="PS51128">
    <property type="entry name" value="ZF_DKSA_2"/>
    <property type="match status" value="1"/>
</dbReference>
<dbReference type="PANTHER" id="PTHR33823:SF4">
    <property type="entry name" value="GENERAL STRESS PROTEIN 16O"/>
    <property type="match status" value="1"/>
</dbReference>
<keyword evidence="3" id="KW-0862">Zinc</keyword>
<keyword evidence="2" id="KW-0863">Zinc-finger</keyword>
<keyword evidence="1" id="KW-0479">Metal-binding</keyword>
<evidence type="ECO:0000313" key="8">
    <source>
        <dbReference type="Proteomes" id="UP000737171"/>
    </source>
</evidence>
<sequence length="185" mass="20214">MKSRIGRAQFGQSTGVAGAAGGSGVPKGSGIGGIVMARARALPRFVRLKGIAMSALDTTQIERLRRQLDAREAELQREVREGDADDDAPSKSPRNQVEDAGEQSEQQRREEVRYAERERDIDELRHIEAARARMAHGHYGVCIDCGRDIPVARLDVQPSSARCAPCQEIAERKGSHAPNRYDPGA</sequence>
<dbReference type="Proteomes" id="UP000737171">
    <property type="component" value="Unassembled WGS sequence"/>
</dbReference>
<evidence type="ECO:0000256" key="2">
    <source>
        <dbReference type="ARBA" id="ARBA00022771"/>
    </source>
</evidence>
<dbReference type="Pfam" id="PF01258">
    <property type="entry name" value="zf-dskA_traR"/>
    <property type="match status" value="1"/>
</dbReference>
<evidence type="ECO:0000256" key="1">
    <source>
        <dbReference type="ARBA" id="ARBA00022723"/>
    </source>
</evidence>
<reference evidence="7 8" key="1">
    <citation type="submission" date="2020-05" db="EMBL/GenBank/DDBJ databases">
        <title>Aquincola sp. isolate from soil.</title>
        <authorList>
            <person name="Han J."/>
            <person name="Kim D.-U."/>
        </authorList>
    </citation>
    <scope>NUCLEOTIDE SEQUENCE [LARGE SCALE GENOMIC DNA]</scope>
    <source>
        <strain evidence="7 8">S2</strain>
    </source>
</reference>
<keyword evidence="8" id="KW-1185">Reference proteome</keyword>
<gene>
    <name evidence="7" type="ORF">HLB44_32965</name>
</gene>
<evidence type="ECO:0000313" key="7">
    <source>
        <dbReference type="EMBL" id="NRF71808.1"/>
    </source>
</evidence>
<dbReference type="EMBL" id="JABRWJ010000014">
    <property type="protein sequence ID" value="NRF71808.1"/>
    <property type="molecule type" value="Genomic_DNA"/>
</dbReference>
<dbReference type="Gene3D" id="1.20.120.910">
    <property type="entry name" value="DksA, coiled-coil domain"/>
    <property type="match status" value="1"/>
</dbReference>
<evidence type="ECO:0000256" key="5">
    <source>
        <dbReference type="SAM" id="MobiDB-lite"/>
    </source>
</evidence>
<feature type="region of interest" description="Disordered" evidence="5">
    <location>
        <begin position="74"/>
        <end position="115"/>
    </location>
</feature>
<evidence type="ECO:0000256" key="4">
    <source>
        <dbReference type="PROSITE-ProRule" id="PRU00510"/>
    </source>
</evidence>
<dbReference type="InterPro" id="IPR000962">
    <property type="entry name" value="Znf_DskA_TraR"/>
</dbReference>
<feature type="region of interest" description="Disordered" evidence="5">
    <location>
        <begin position="1"/>
        <end position="28"/>
    </location>
</feature>
<name>A0ABX2ET45_9BURK</name>
<feature type="compositionally biased region" description="Basic and acidic residues" evidence="5">
    <location>
        <begin position="105"/>
        <end position="115"/>
    </location>
</feature>
<feature type="compositionally biased region" description="Gly residues" evidence="5">
    <location>
        <begin position="18"/>
        <end position="28"/>
    </location>
</feature>
<protein>
    <submittedName>
        <fullName evidence="7">TraR/DksA family transcriptional regulator</fullName>
    </submittedName>
</protein>
<organism evidence="7 8">
    <name type="scientific">Pseudaquabacterium terrae</name>
    <dbReference type="NCBI Taxonomy" id="2732868"/>
    <lineage>
        <taxon>Bacteria</taxon>
        <taxon>Pseudomonadati</taxon>
        <taxon>Pseudomonadota</taxon>
        <taxon>Betaproteobacteria</taxon>
        <taxon>Burkholderiales</taxon>
        <taxon>Sphaerotilaceae</taxon>
        <taxon>Pseudaquabacterium</taxon>
    </lineage>
</organism>
<feature type="domain" description="Zinc finger DksA/TraR C4-type" evidence="6">
    <location>
        <begin position="139"/>
        <end position="172"/>
    </location>
</feature>
<dbReference type="PANTHER" id="PTHR33823">
    <property type="entry name" value="RNA POLYMERASE-BINDING TRANSCRIPTION FACTOR DKSA-RELATED"/>
    <property type="match status" value="1"/>
</dbReference>
<accession>A0ABX2ET45</accession>
<feature type="zinc finger region" description="dksA C4-type" evidence="4">
    <location>
        <begin position="142"/>
        <end position="166"/>
    </location>
</feature>
<proteinExistence type="predicted"/>
<evidence type="ECO:0000256" key="3">
    <source>
        <dbReference type="ARBA" id="ARBA00022833"/>
    </source>
</evidence>
<evidence type="ECO:0000259" key="6">
    <source>
        <dbReference type="Pfam" id="PF01258"/>
    </source>
</evidence>